<dbReference type="VEuPathDB" id="FungiDB:RhiirFUN_002138"/>
<evidence type="ECO:0000313" key="3">
    <source>
        <dbReference type="Proteomes" id="UP000232722"/>
    </source>
</evidence>
<gene>
    <name evidence="2" type="ORF">RhiirA5_505204</name>
</gene>
<evidence type="ECO:0000313" key="2">
    <source>
        <dbReference type="EMBL" id="PKC00405.1"/>
    </source>
</evidence>
<evidence type="ECO:0000259" key="1">
    <source>
        <dbReference type="Pfam" id="PF12937"/>
    </source>
</evidence>
<comment type="caution">
    <text evidence="2">The sequence shown here is derived from an EMBL/GenBank/DDBJ whole genome shotgun (WGS) entry which is preliminary data.</text>
</comment>
<dbReference type="EMBL" id="LLXJ01001880">
    <property type="protein sequence ID" value="PKC00405.1"/>
    <property type="molecule type" value="Genomic_DNA"/>
</dbReference>
<name>A0A2N0P0P9_9GLOM</name>
<dbReference type="InterPro" id="IPR001810">
    <property type="entry name" value="F-box_dom"/>
</dbReference>
<dbReference type="VEuPathDB" id="FungiDB:RhiirA1_444699"/>
<dbReference type="Pfam" id="PF12937">
    <property type="entry name" value="F-box-like"/>
    <property type="match status" value="1"/>
</dbReference>
<dbReference type="VEuPathDB" id="FungiDB:FUN_002086"/>
<reference evidence="2 3" key="2">
    <citation type="submission" date="2017-09" db="EMBL/GenBank/DDBJ databases">
        <title>Extensive intraspecific genome diversity in a model arbuscular mycorrhizal fungus.</title>
        <authorList>
            <person name="Chen E.C."/>
            <person name="Morin E."/>
            <person name="Beaudet D."/>
            <person name="Noel J."/>
            <person name="Ndikumana S."/>
            <person name="Charron P."/>
            <person name="St-Onge C."/>
            <person name="Giorgi J."/>
            <person name="Grigoriev I.V."/>
            <person name="Roux C."/>
            <person name="Martin F.M."/>
            <person name="Corradi N."/>
        </authorList>
    </citation>
    <scope>NUCLEOTIDE SEQUENCE [LARGE SCALE GENOMIC DNA]</scope>
    <source>
        <strain evidence="2 3">A5</strain>
    </source>
</reference>
<proteinExistence type="predicted"/>
<feature type="domain" description="F-box" evidence="1">
    <location>
        <begin position="16"/>
        <end position="61"/>
    </location>
</feature>
<sequence>MDPQILSNKQKNIASFSNLPPESMNEIFKNFHDDKRSLYYCSLVNRYWCQLAIPWLWSQPIFNSESKDESILPIETLISCLDINSKIQLSELKIPIPSQRPLFEYTTFLKKLDHAELCAEVVMWLRNGLTREQLRIMRVVLPLSLEVKNILNIIIKELYKHFIKNSNLQMIILKGTGWGLDIPNILTINNLISGISNLRTLCYSIQPMLQIQIYENMLKFLDSLPNLCKDIENLELSMNTIDNNLERIFYNIIISQNNLTKFIFDCEFGPISKIINSLYTQSNSITFIEFRNIDFYCISLEFLLYCSYLKDLRLYDCKNITLQQLLPIRNSSNLNLKTLYLKSPDLESEVISLIIESSGMKLQNLFLIINSYLSNNIFNFCPDLKLIDLDFRIENIITSILSSIKFLPLEYLAIHCCTNPLKSLKENLPLTLKQLEIDVGIFQAEDLDDLLKDCQAPLKTMIIREGLRRILDNYIPILIDFTLKKKTLQTVGFYFLGGSSSFSPSIQELKKYVKVIKPSEISNHNTHTFLWSTIQLNNKFHATIFSTDSITESDETSFFLKRVNVMDLEKRKEVYEYVKNVMNQVQEKDGVNLVMLKDLRKF</sequence>
<accession>A0A2N0P0P9</accession>
<dbReference type="SUPFAM" id="SSF81383">
    <property type="entry name" value="F-box domain"/>
    <property type="match status" value="1"/>
</dbReference>
<reference evidence="2 3" key="1">
    <citation type="submission" date="2016-04" db="EMBL/GenBank/DDBJ databases">
        <title>Genome analyses suggest a sexual origin of heterokaryosis in a supposedly ancient asexual fungus.</title>
        <authorList>
            <person name="Ropars J."/>
            <person name="Sedzielewska K."/>
            <person name="Noel J."/>
            <person name="Charron P."/>
            <person name="Farinelli L."/>
            <person name="Marton T."/>
            <person name="Kruger M."/>
            <person name="Pelin A."/>
            <person name="Brachmann A."/>
            <person name="Corradi N."/>
        </authorList>
    </citation>
    <scope>NUCLEOTIDE SEQUENCE [LARGE SCALE GENOMIC DNA]</scope>
    <source>
        <strain evidence="2 3">A5</strain>
    </source>
</reference>
<dbReference type="AlphaFoldDB" id="A0A2N0P0P9"/>
<dbReference type="Proteomes" id="UP000232722">
    <property type="component" value="Unassembled WGS sequence"/>
</dbReference>
<dbReference type="InterPro" id="IPR036047">
    <property type="entry name" value="F-box-like_dom_sf"/>
</dbReference>
<protein>
    <recommendedName>
        <fullName evidence="1">F-box domain-containing protein</fullName>
    </recommendedName>
</protein>
<organism evidence="2 3">
    <name type="scientific">Rhizophagus irregularis</name>
    <dbReference type="NCBI Taxonomy" id="588596"/>
    <lineage>
        <taxon>Eukaryota</taxon>
        <taxon>Fungi</taxon>
        <taxon>Fungi incertae sedis</taxon>
        <taxon>Mucoromycota</taxon>
        <taxon>Glomeromycotina</taxon>
        <taxon>Glomeromycetes</taxon>
        <taxon>Glomerales</taxon>
        <taxon>Glomeraceae</taxon>
        <taxon>Rhizophagus</taxon>
    </lineage>
</organism>